<dbReference type="PANTHER" id="PTHR38138:SF1">
    <property type="entry name" value="ARCHAEAL TYPE IV PILIN N-TERMINAL DOMAIN-CONTAINING PROTEIN"/>
    <property type="match status" value="1"/>
</dbReference>
<evidence type="ECO:0000313" key="3">
    <source>
        <dbReference type="EMBL" id="MFC3959989.1"/>
    </source>
</evidence>
<protein>
    <submittedName>
        <fullName evidence="3">Type IV pilin</fullName>
    </submittedName>
</protein>
<gene>
    <name evidence="3" type="ORF">ACFOUR_16640</name>
</gene>
<dbReference type="RefSeq" id="WP_256531497.1">
    <property type="nucleotide sequence ID" value="NZ_CP101824.1"/>
</dbReference>
<dbReference type="NCBIfam" id="TIGR02537">
    <property type="entry name" value="arch_flag_Nterm"/>
    <property type="match status" value="1"/>
</dbReference>
<evidence type="ECO:0000259" key="2">
    <source>
        <dbReference type="Pfam" id="PF07790"/>
    </source>
</evidence>
<name>A0ABD5NSK2_9EURY</name>
<proteinExistence type="predicted"/>
<dbReference type="GeneID" id="73904242"/>
<keyword evidence="4" id="KW-1185">Reference proteome</keyword>
<dbReference type="EMBL" id="JBHSAQ010000014">
    <property type="protein sequence ID" value="MFC3959989.1"/>
    <property type="molecule type" value="Genomic_DNA"/>
</dbReference>
<evidence type="ECO:0000256" key="1">
    <source>
        <dbReference type="SAM" id="Phobius"/>
    </source>
</evidence>
<dbReference type="AlphaFoldDB" id="A0ABD5NSK2"/>
<dbReference type="Pfam" id="PF07790">
    <property type="entry name" value="Pilin_N"/>
    <property type="match status" value="1"/>
</dbReference>
<dbReference type="PANTHER" id="PTHR38138">
    <property type="entry name" value="VNG6441H"/>
    <property type="match status" value="1"/>
</dbReference>
<keyword evidence="1" id="KW-0812">Transmembrane</keyword>
<sequence>MDATILRDKLIGSDDERAVSPVIGVILMVAITVILAAVIATLVMDFGDSVQQEVNAGVTIEDDGSGNVVVTWTSEGTADEIIVRGDCSGFGTISDVENTATASCSTDDVVTAVAVDNTNNVETQVDSHTVS</sequence>
<evidence type="ECO:0000313" key="4">
    <source>
        <dbReference type="Proteomes" id="UP001595846"/>
    </source>
</evidence>
<accession>A0ABD5NSK2</accession>
<feature type="transmembrane region" description="Helical" evidence="1">
    <location>
        <begin position="22"/>
        <end position="43"/>
    </location>
</feature>
<dbReference type="Proteomes" id="UP001595846">
    <property type="component" value="Unassembled WGS sequence"/>
</dbReference>
<feature type="domain" description="Archaeal Type IV pilin N-terminal" evidence="2">
    <location>
        <begin position="17"/>
        <end position="71"/>
    </location>
</feature>
<comment type="caution">
    <text evidence="3">The sequence shown here is derived from an EMBL/GenBank/DDBJ whole genome shotgun (WGS) entry which is preliminary data.</text>
</comment>
<keyword evidence="1" id="KW-1133">Transmembrane helix</keyword>
<dbReference type="InterPro" id="IPR013373">
    <property type="entry name" value="Flagellin/pilin_N_arc"/>
</dbReference>
<reference evidence="3 4" key="1">
    <citation type="journal article" date="2019" name="Int. J. Syst. Evol. Microbiol.">
        <title>The Global Catalogue of Microorganisms (GCM) 10K type strain sequencing project: providing services to taxonomists for standard genome sequencing and annotation.</title>
        <authorList>
            <consortium name="The Broad Institute Genomics Platform"/>
            <consortium name="The Broad Institute Genome Sequencing Center for Infectious Disease"/>
            <person name="Wu L."/>
            <person name="Ma J."/>
        </authorList>
    </citation>
    <scope>NUCLEOTIDE SEQUENCE [LARGE SCALE GENOMIC DNA]</scope>
    <source>
        <strain evidence="3 4">IBRC-M 10256</strain>
    </source>
</reference>
<organism evidence="3 4">
    <name type="scientific">Halovivax cerinus</name>
    <dbReference type="NCBI Taxonomy" id="1487865"/>
    <lineage>
        <taxon>Archaea</taxon>
        <taxon>Methanobacteriati</taxon>
        <taxon>Methanobacteriota</taxon>
        <taxon>Stenosarchaea group</taxon>
        <taxon>Halobacteria</taxon>
        <taxon>Halobacteriales</taxon>
        <taxon>Natrialbaceae</taxon>
        <taxon>Halovivax</taxon>
    </lineage>
</organism>
<dbReference type="InterPro" id="IPR012859">
    <property type="entry name" value="Pilin_N_archaeal"/>
</dbReference>
<keyword evidence="1" id="KW-0472">Membrane</keyword>